<evidence type="ECO:0000313" key="1">
    <source>
        <dbReference type="EMBL" id="GBH14084.1"/>
    </source>
</evidence>
<proteinExistence type="predicted"/>
<reference evidence="1 2" key="1">
    <citation type="submission" date="2018-04" db="EMBL/GenBank/DDBJ databases">
        <title>Draft genome sequence of Pseudomonas syringae pv. actinidiae biovar 1 strains isolated from kiwifruit in Kagawa prefecture.</title>
        <authorList>
            <person name="Tabuchi M."/>
            <person name="Saito M."/>
            <person name="Fujiwara S."/>
            <person name="Sasa N."/>
            <person name="Akimitsu K."/>
            <person name="Gomi K."/>
            <person name="Konishi-Sugita S."/>
            <person name="Hamano K."/>
            <person name="Kataoka I."/>
        </authorList>
    </citation>
    <scope>NUCLEOTIDE SEQUENCE [LARGE SCALE GENOMIC DNA]</scope>
    <source>
        <strain evidence="1 2">MAFF212206</strain>
    </source>
</reference>
<gene>
    <name evidence="1" type="ORF">KPSA1_07583</name>
</gene>
<evidence type="ECO:0000313" key="2">
    <source>
        <dbReference type="Proteomes" id="UP000247480"/>
    </source>
</evidence>
<dbReference type="Proteomes" id="UP000247480">
    <property type="component" value="Unassembled WGS sequence"/>
</dbReference>
<sequence>MPGPPVNLVKGLPFRTYRAYPAKARRGVSSSGSPPFVSEVPVCDDTLIISKKMTYVSTQLTKSLAT</sequence>
<protein>
    <submittedName>
        <fullName evidence="1">Uncharacterized protein</fullName>
    </submittedName>
</protein>
<accession>A0A2V0QMH4</accession>
<dbReference type="AlphaFoldDB" id="A0A2V0QMH4"/>
<comment type="caution">
    <text evidence="1">The sequence shown here is derived from an EMBL/GenBank/DDBJ whole genome shotgun (WGS) entry which is preliminary data.</text>
</comment>
<dbReference type="EMBL" id="BGJZ01000414">
    <property type="protein sequence ID" value="GBH14084.1"/>
    <property type="molecule type" value="Genomic_DNA"/>
</dbReference>
<name>A0A2V0QMH4_PSESF</name>
<organism evidence="1 2">
    <name type="scientific">Pseudomonas syringae pv. actinidiae</name>
    <dbReference type="NCBI Taxonomy" id="103796"/>
    <lineage>
        <taxon>Bacteria</taxon>
        <taxon>Pseudomonadati</taxon>
        <taxon>Pseudomonadota</taxon>
        <taxon>Gammaproteobacteria</taxon>
        <taxon>Pseudomonadales</taxon>
        <taxon>Pseudomonadaceae</taxon>
        <taxon>Pseudomonas</taxon>
        <taxon>Pseudomonas syringae</taxon>
    </lineage>
</organism>